<dbReference type="InterPro" id="IPR009003">
    <property type="entry name" value="Peptidase_S1_PA"/>
</dbReference>
<dbReference type="PANTHER" id="PTHR15462">
    <property type="entry name" value="SERINE PROTEASE"/>
    <property type="match status" value="1"/>
</dbReference>
<reference evidence="4" key="1">
    <citation type="journal article" date="2019" name="Int. J. Syst. Evol. Microbiol.">
        <title>The Global Catalogue of Microorganisms (GCM) 10K type strain sequencing project: providing services to taxonomists for standard genome sequencing and annotation.</title>
        <authorList>
            <consortium name="The Broad Institute Genomics Platform"/>
            <consortium name="The Broad Institute Genome Sequencing Center for Infectious Disease"/>
            <person name="Wu L."/>
            <person name="Ma J."/>
        </authorList>
    </citation>
    <scope>NUCLEOTIDE SEQUENCE [LARGE SCALE GENOMIC DNA]</scope>
    <source>
        <strain evidence="4">CGMCC 1.13718</strain>
    </source>
</reference>
<dbReference type="Gene3D" id="2.40.10.10">
    <property type="entry name" value="Trypsin-like serine proteases"/>
    <property type="match status" value="2"/>
</dbReference>
<proteinExistence type="predicted"/>
<evidence type="ECO:0000256" key="1">
    <source>
        <dbReference type="ARBA" id="ARBA00022729"/>
    </source>
</evidence>
<dbReference type="InterPro" id="IPR050966">
    <property type="entry name" value="Glutamyl_endopeptidase"/>
</dbReference>
<evidence type="ECO:0000313" key="4">
    <source>
        <dbReference type="Proteomes" id="UP001596425"/>
    </source>
</evidence>
<dbReference type="InterPro" id="IPR043504">
    <property type="entry name" value="Peptidase_S1_PA_chymotrypsin"/>
</dbReference>
<dbReference type="Proteomes" id="UP001596425">
    <property type="component" value="Unassembled WGS sequence"/>
</dbReference>
<dbReference type="EC" id="3.4.21.-" evidence="3"/>
<feature type="chain" id="PRO_5045221182" evidence="2">
    <location>
        <begin position="28"/>
        <end position="302"/>
    </location>
</feature>
<dbReference type="PROSITE" id="PS51257">
    <property type="entry name" value="PROKAR_LIPOPROTEIN"/>
    <property type="match status" value="1"/>
</dbReference>
<sequence length="302" mass="32957">MNKLYQYLYGAAAVFALVACNIEPASADNQCRRNTFVNPKEAADFWTPERRARAKPVDMPVLPDSALGPELEIDGSSRTPGSGVPYVADLSRAPFQSGGRLMFLDADGDESWCSAEFAGAGNILLTAAHCVRDPQSGGWNSNFLFERVYGGEDSEVFQVAEMTVRSEWHDGQNPDPVYDYAFLVAARDYGSPLELFYGDAGDDLTSFGYPINYGHGHVMYAVRGYLSTRTAGLILMQDNPMRHGSSGGAWVETDEKNGPGRRIYGLNSHAASGIQNAVWSPVLDATTEALFNYATTKPCHRI</sequence>
<accession>A0ABW1YHT4</accession>
<dbReference type="RefSeq" id="WP_193192432.1">
    <property type="nucleotide sequence ID" value="NZ_JACZFR010000028.1"/>
</dbReference>
<evidence type="ECO:0000256" key="2">
    <source>
        <dbReference type="SAM" id="SignalP"/>
    </source>
</evidence>
<keyword evidence="1 2" id="KW-0732">Signal</keyword>
<gene>
    <name evidence="3" type="ORF">ACFQBM_03415</name>
</gene>
<dbReference type="EMBL" id="JBHSVR010000001">
    <property type="protein sequence ID" value="MFC6632313.1"/>
    <property type="molecule type" value="Genomic_DNA"/>
</dbReference>
<comment type="caution">
    <text evidence="3">The sequence shown here is derived from an EMBL/GenBank/DDBJ whole genome shotgun (WGS) entry which is preliminary data.</text>
</comment>
<organism evidence="3 4">
    <name type="scientific">Microbulbifer taiwanensis</name>
    <dbReference type="NCBI Taxonomy" id="986746"/>
    <lineage>
        <taxon>Bacteria</taxon>
        <taxon>Pseudomonadati</taxon>
        <taxon>Pseudomonadota</taxon>
        <taxon>Gammaproteobacteria</taxon>
        <taxon>Cellvibrionales</taxon>
        <taxon>Microbulbiferaceae</taxon>
        <taxon>Microbulbifer</taxon>
    </lineage>
</organism>
<dbReference type="GO" id="GO:0016787">
    <property type="term" value="F:hydrolase activity"/>
    <property type="evidence" value="ECO:0007669"/>
    <property type="project" value="UniProtKB-KW"/>
</dbReference>
<evidence type="ECO:0000313" key="3">
    <source>
        <dbReference type="EMBL" id="MFC6632313.1"/>
    </source>
</evidence>
<keyword evidence="4" id="KW-1185">Reference proteome</keyword>
<name>A0ABW1YHT4_9GAMM</name>
<feature type="signal peptide" evidence="2">
    <location>
        <begin position="1"/>
        <end position="27"/>
    </location>
</feature>
<protein>
    <submittedName>
        <fullName evidence="3">Trypsin-like serine peptidase</fullName>
        <ecNumber evidence="3">3.4.21.-</ecNumber>
    </submittedName>
</protein>
<keyword evidence="3" id="KW-0378">Hydrolase</keyword>
<dbReference type="SUPFAM" id="SSF50494">
    <property type="entry name" value="Trypsin-like serine proteases"/>
    <property type="match status" value="1"/>
</dbReference>